<comment type="caution">
    <text evidence="2">The sequence shown here is derived from an EMBL/GenBank/DDBJ whole genome shotgun (WGS) entry which is preliminary data.</text>
</comment>
<evidence type="ECO:0000313" key="3">
    <source>
        <dbReference type="Proteomes" id="UP000214365"/>
    </source>
</evidence>
<feature type="region of interest" description="Disordered" evidence="1">
    <location>
        <begin position="591"/>
        <end position="697"/>
    </location>
</feature>
<feature type="compositionally biased region" description="Polar residues" evidence="1">
    <location>
        <begin position="446"/>
        <end position="480"/>
    </location>
</feature>
<dbReference type="InterPro" id="IPR013951">
    <property type="entry name" value="Rxt3"/>
</dbReference>
<feature type="compositionally biased region" description="Polar residues" evidence="1">
    <location>
        <begin position="492"/>
        <end position="512"/>
    </location>
</feature>
<feature type="compositionally biased region" description="Basic residues" evidence="1">
    <location>
        <begin position="665"/>
        <end position="684"/>
    </location>
</feature>
<dbReference type="AlphaFoldDB" id="A0A225AKJ0"/>
<feature type="region of interest" description="Disordered" evidence="1">
    <location>
        <begin position="719"/>
        <end position="741"/>
    </location>
</feature>
<dbReference type="SUPFAM" id="SSF69848">
    <property type="entry name" value="LCCL domain"/>
    <property type="match status" value="1"/>
</dbReference>
<feature type="region of interest" description="Disordered" evidence="1">
    <location>
        <begin position="999"/>
        <end position="1021"/>
    </location>
</feature>
<dbReference type="EMBL" id="LFMY01000003">
    <property type="protein sequence ID" value="OKL62071.1"/>
    <property type="molecule type" value="Genomic_DNA"/>
</dbReference>
<reference evidence="2 3" key="1">
    <citation type="submission" date="2015-06" db="EMBL/GenBank/DDBJ databases">
        <title>Talaromyces atroroseus IBT 11181 draft genome.</title>
        <authorList>
            <person name="Rasmussen K.B."/>
            <person name="Rasmussen S."/>
            <person name="Petersen B."/>
            <person name="Sicheritz-Ponten T."/>
            <person name="Mortensen U.H."/>
            <person name="Thrane U."/>
        </authorList>
    </citation>
    <scope>NUCLEOTIDE SEQUENCE [LARGE SCALE GENOMIC DNA]</scope>
    <source>
        <strain evidence="2 3">IBT 11181</strain>
    </source>
</reference>
<feature type="compositionally biased region" description="Polar residues" evidence="1">
    <location>
        <begin position="111"/>
        <end position="120"/>
    </location>
</feature>
<feature type="compositionally biased region" description="Low complexity" evidence="1">
    <location>
        <begin position="207"/>
        <end position="220"/>
    </location>
</feature>
<feature type="compositionally biased region" description="Polar residues" evidence="1">
    <location>
        <begin position="21"/>
        <end position="31"/>
    </location>
</feature>
<dbReference type="GeneID" id="31002706"/>
<feature type="compositionally biased region" description="Pro residues" evidence="1">
    <location>
        <begin position="124"/>
        <end position="133"/>
    </location>
</feature>
<dbReference type="Pfam" id="PF08642">
    <property type="entry name" value="Rxt3"/>
    <property type="match status" value="1"/>
</dbReference>
<evidence type="ECO:0000256" key="1">
    <source>
        <dbReference type="SAM" id="MobiDB-lite"/>
    </source>
</evidence>
<accession>A0A225AKJ0</accession>
<evidence type="ECO:0008006" key="4">
    <source>
        <dbReference type="Google" id="ProtNLM"/>
    </source>
</evidence>
<organism evidence="2 3">
    <name type="scientific">Talaromyces atroroseus</name>
    <dbReference type="NCBI Taxonomy" id="1441469"/>
    <lineage>
        <taxon>Eukaryota</taxon>
        <taxon>Fungi</taxon>
        <taxon>Dikarya</taxon>
        <taxon>Ascomycota</taxon>
        <taxon>Pezizomycotina</taxon>
        <taxon>Eurotiomycetes</taxon>
        <taxon>Eurotiomycetidae</taxon>
        <taxon>Eurotiales</taxon>
        <taxon>Trichocomaceae</taxon>
        <taxon>Talaromyces</taxon>
        <taxon>Talaromyces sect. Trachyspermi</taxon>
    </lineage>
</organism>
<feature type="compositionally biased region" description="Polar residues" evidence="1">
    <location>
        <begin position="412"/>
        <end position="421"/>
    </location>
</feature>
<dbReference type="STRING" id="1441469.A0A225AKJ0"/>
<dbReference type="InterPro" id="IPR036609">
    <property type="entry name" value="LCCL_sf"/>
</dbReference>
<feature type="compositionally biased region" description="Low complexity" evidence="1">
    <location>
        <begin position="242"/>
        <end position="257"/>
    </location>
</feature>
<dbReference type="Proteomes" id="UP000214365">
    <property type="component" value="Unassembled WGS sequence"/>
</dbReference>
<proteinExistence type="predicted"/>
<dbReference type="Gene3D" id="2.170.130.20">
    <property type="entry name" value="LCCL-like domain"/>
    <property type="match status" value="1"/>
</dbReference>
<gene>
    <name evidence="2" type="ORF">UA08_02951</name>
</gene>
<feature type="compositionally biased region" description="Polar residues" evidence="1">
    <location>
        <begin position="61"/>
        <end position="80"/>
    </location>
</feature>
<feature type="compositionally biased region" description="Basic and acidic residues" evidence="1">
    <location>
        <begin position="175"/>
        <end position="184"/>
    </location>
</feature>
<feature type="compositionally biased region" description="Polar residues" evidence="1">
    <location>
        <begin position="136"/>
        <end position="151"/>
    </location>
</feature>
<feature type="compositionally biased region" description="Basic and acidic residues" evidence="1">
    <location>
        <begin position="33"/>
        <end position="51"/>
    </location>
</feature>
<protein>
    <recommendedName>
        <fullName evidence="4">Rxt3-domain-containing protein</fullName>
    </recommendedName>
</protein>
<keyword evidence="3" id="KW-1185">Reference proteome</keyword>
<name>A0A225AKJ0_TALAT</name>
<dbReference type="OrthoDB" id="3596986at2759"/>
<sequence>MESRPPSVPHPPFPRPSLFSTAPQHSPQYVSRTDARAHAPYDALHRQESEPSRTASAFGYMSSQSYNPDMRSQTRSTSPTRFGAMQSDAAKHSAVASPAKHNGFFGKETNLEASSAQPLSHRQMPPPSPPQPYPSRNTSGSLSHTSQNLFSRDQGLIPTHRPGSSMSISSMLGSDPDRPTRDHPTSLFSRPSVSTSAFGASRPSAGAMSPPTAPARPASSVDNPLLGRSQTPDKPYGKDAFSRQSSRSDSGGLSSESTKLGFGRSSFSQYPEKGSSSQKSPHITSSDLSFAHSRRVSGNGSIQRPNSQPQHEDTRPTAYSPRSRVLSDGLFGNAQRHASYADHEARQPLRYGGIYSDRAREEQLAREREMERERERERNSLHDADHKSSLGMLHGRYGTHPGERDSDRAHNHQSWETGRSQPPSPETRRFTTSSEPGSGFGFGAIQSYTKSLGSQLGASRNGPTSAPPHSSFSLNSRQEQPTPPHEQPFPGKSQTQSRPLLVTSIPSASQPSIGVPGSAPSDEQHRKGSDDLMQHRNLLGLAADGKRAGRASPLPQAVQGAQAQFIGPAGEPGIKGELGRVFAGIGSGVGTGASSSTGSGPSTPMTPSPFKRDSINGQPEQVDDVKNGRGAVTLGGRKRSSKDEEIQGEGIEQAQYFRSVSARGGSRRGRHVHHHHHHHHHHRYKNEDDGASSRMLAGPTSVLPKAVAPTDSINSLANAASAHHHHHHHHHHNVPRGVSSNVTSIPAPFSLREARTSVNIEPLLKSVAKLPRHHLGSTLYAPRIGVPSANSSVESQKFGYTSTPVPIPRFEGKENCTFTVRVPRFRIDSSHREEICARRALWGTGVYTDDSDPVAAAIHSGYIRGEWGEDVDISMLDLEIKSDYHHAPQPATDASSSGKPTIPPVPPANKDLHITLLILPRLERYESSLMFGIKSRAWEGRHDGMSYKIERIEWVDEGSTRGEERSGAARRKRLRNMMQTGRICTGPGLLRMRGAPGALLGENTDRVTSQTPASAAMQPVS</sequence>
<feature type="compositionally biased region" description="Basic and acidic residues" evidence="1">
    <location>
        <begin position="357"/>
        <end position="388"/>
    </location>
</feature>
<feature type="compositionally biased region" description="Low complexity" evidence="1">
    <location>
        <begin position="648"/>
        <end position="664"/>
    </location>
</feature>
<feature type="region of interest" description="Disordered" evidence="1">
    <location>
        <begin position="886"/>
        <end position="906"/>
    </location>
</feature>
<evidence type="ECO:0000313" key="2">
    <source>
        <dbReference type="EMBL" id="OKL62071.1"/>
    </source>
</evidence>
<feature type="compositionally biased region" description="Low complexity" evidence="1">
    <location>
        <begin position="163"/>
        <end position="174"/>
    </location>
</feature>
<feature type="compositionally biased region" description="Basic residues" evidence="1">
    <location>
        <begin position="722"/>
        <end position="734"/>
    </location>
</feature>
<feature type="region of interest" description="Disordered" evidence="1">
    <location>
        <begin position="352"/>
        <end position="529"/>
    </location>
</feature>
<feature type="compositionally biased region" description="Low complexity" evidence="1">
    <location>
        <begin position="592"/>
        <end position="609"/>
    </location>
</feature>
<feature type="compositionally biased region" description="Polar residues" evidence="1">
    <location>
        <begin position="265"/>
        <end position="288"/>
    </location>
</feature>
<dbReference type="RefSeq" id="XP_020122192.1">
    <property type="nucleotide sequence ID" value="XM_020265050.1"/>
</dbReference>
<feature type="compositionally biased region" description="Pro residues" evidence="1">
    <location>
        <begin position="1"/>
        <end position="15"/>
    </location>
</feature>
<feature type="compositionally biased region" description="Polar residues" evidence="1">
    <location>
        <begin position="296"/>
        <end position="309"/>
    </location>
</feature>
<feature type="compositionally biased region" description="Polar residues" evidence="1">
    <location>
        <begin position="186"/>
        <end position="198"/>
    </location>
</feature>
<feature type="compositionally biased region" description="Basic and acidic residues" evidence="1">
    <location>
        <begin position="401"/>
        <end position="410"/>
    </location>
</feature>
<feature type="region of interest" description="Disordered" evidence="1">
    <location>
        <begin position="1"/>
        <end position="325"/>
    </location>
</feature>